<evidence type="ECO:0000313" key="3">
    <source>
        <dbReference type="Proteomes" id="UP000320333"/>
    </source>
</evidence>
<dbReference type="Proteomes" id="UP000320333">
    <property type="component" value="Unassembled WGS sequence"/>
</dbReference>
<evidence type="ECO:0000256" key="1">
    <source>
        <dbReference type="SAM" id="MobiDB-lite"/>
    </source>
</evidence>
<protein>
    <submittedName>
        <fullName evidence="2">Uncharacterized protein</fullName>
    </submittedName>
</protein>
<dbReference type="EMBL" id="QEAP01000175">
    <property type="protein sequence ID" value="TPX73604.1"/>
    <property type="molecule type" value="Genomic_DNA"/>
</dbReference>
<evidence type="ECO:0000313" key="2">
    <source>
        <dbReference type="EMBL" id="TPX73604.1"/>
    </source>
</evidence>
<proteinExistence type="predicted"/>
<sequence length="228" mass="25980">MACIIANDEQHYSGKEISNNGIVDGENDRTGEDNDYGAEQGDSNNYHNNNNNNNDHDTDNNNINGNNNDHDNSNVVTTWTMKKMTLTMKEMTSTMKKTNFFGVYLWALHYLKVYPTEAVTAAKFNTSESNWRDKIHFEDQFEQWSCTQPSCYLDGVDMMVLEARPLDKDLFSHKFKRADYRYQVAVALGTSKIVYVGGGVPCGKWPGLKLVRQTLLKHIEPYEKVAAD</sequence>
<dbReference type="AlphaFoldDB" id="A0A507FBN6"/>
<name>A0A507FBN6_9FUNG</name>
<dbReference type="OrthoDB" id="38519at2759"/>
<accession>A0A507FBN6</accession>
<comment type="caution">
    <text evidence="2">The sequence shown here is derived from an EMBL/GenBank/DDBJ whole genome shotgun (WGS) entry which is preliminary data.</text>
</comment>
<feature type="region of interest" description="Disordered" evidence="1">
    <location>
        <begin position="15"/>
        <end position="74"/>
    </location>
</feature>
<feature type="compositionally biased region" description="Low complexity" evidence="1">
    <location>
        <begin position="44"/>
        <end position="53"/>
    </location>
</feature>
<keyword evidence="3" id="KW-1185">Reference proteome</keyword>
<gene>
    <name evidence="2" type="ORF">CcCBS67573_g05114</name>
</gene>
<feature type="compositionally biased region" description="Low complexity" evidence="1">
    <location>
        <begin position="60"/>
        <end position="74"/>
    </location>
</feature>
<reference evidence="2 3" key="1">
    <citation type="journal article" date="2019" name="Sci. Rep.">
        <title>Comparative genomics of chytrid fungi reveal insights into the obligate biotrophic and pathogenic lifestyle of Synchytrium endobioticum.</title>
        <authorList>
            <person name="van de Vossenberg B.T.L.H."/>
            <person name="Warris S."/>
            <person name="Nguyen H.D.T."/>
            <person name="van Gent-Pelzer M.P.E."/>
            <person name="Joly D.L."/>
            <person name="van de Geest H.C."/>
            <person name="Bonants P.J.M."/>
            <person name="Smith D.S."/>
            <person name="Levesque C.A."/>
            <person name="van der Lee T.A.J."/>
        </authorList>
    </citation>
    <scope>NUCLEOTIDE SEQUENCE [LARGE SCALE GENOMIC DNA]</scope>
    <source>
        <strain evidence="2 3">CBS 675.73</strain>
    </source>
</reference>
<organism evidence="2 3">
    <name type="scientific">Chytriomyces confervae</name>
    <dbReference type="NCBI Taxonomy" id="246404"/>
    <lineage>
        <taxon>Eukaryota</taxon>
        <taxon>Fungi</taxon>
        <taxon>Fungi incertae sedis</taxon>
        <taxon>Chytridiomycota</taxon>
        <taxon>Chytridiomycota incertae sedis</taxon>
        <taxon>Chytridiomycetes</taxon>
        <taxon>Chytridiales</taxon>
        <taxon>Chytriomycetaceae</taxon>
        <taxon>Chytriomyces</taxon>
    </lineage>
</organism>